<dbReference type="Proteomes" id="UP000246744">
    <property type="component" value="Unassembled WGS sequence"/>
</dbReference>
<name>A0A317PZI6_9ENTR</name>
<evidence type="ECO:0000313" key="1">
    <source>
        <dbReference type="EMBL" id="PWW09048.1"/>
    </source>
</evidence>
<comment type="caution">
    <text evidence="1">The sequence shown here is derived from an EMBL/GenBank/DDBJ whole genome shotgun (WGS) entry which is preliminary data.</text>
</comment>
<dbReference type="AlphaFoldDB" id="A0A317PZI6"/>
<keyword evidence="2" id="KW-1185">Reference proteome</keyword>
<accession>A0A317PZI6</accession>
<proteinExistence type="predicted"/>
<protein>
    <submittedName>
        <fullName evidence="1">Uncharacterized protein</fullName>
    </submittedName>
</protein>
<gene>
    <name evidence="1" type="ORF">DES37_106168</name>
</gene>
<organism evidence="1 2">
    <name type="scientific">Mangrovibacter plantisponsor</name>
    <dbReference type="NCBI Taxonomy" id="451513"/>
    <lineage>
        <taxon>Bacteria</taxon>
        <taxon>Pseudomonadati</taxon>
        <taxon>Pseudomonadota</taxon>
        <taxon>Gammaproteobacteria</taxon>
        <taxon>Enterobacterales</taxon>
        <taxon>Enterobacteriaceae</taxon>
        <taxon>Mangrovibacter</taxon>
    </lineage>
</organism>
<reference evidence="1 2" key="1">
    <citation type="submission" date="2018-05" db="EMBL/GenBank/DDBJ databases">
        <title>Genomic Encyclopedia of Type Strains, Phase IV (KMG-IV): sequencing the most valuable type-strain genomes for metagenomic binning, comparative biology and taxonomic classification.</title>
        <authorList>
            <person name="Goeker M."/>
        </authorList>
    </citation>
    <scope>NUCLEOTIDE SEQUENCE [LARGE SCALE GENOMIC DNA]</scope>
    <source>
        <strain evidence="1 2">DSM 19579</strain>
    </source>
</reference>
<sequence length="30" mass="3554">MSPWRLLQVAPETHRVIIGTDRLHLPNKQF</sequence>
<dbReference type="EMBL" id="QGTS01000006">
    <property type="protein sequence ID" value="PWW09048.1"/>
    <property type="molecule type" value="Genomic_DNA"/>
</dbReference>
<evidence type="ECO:0000313" key="2">
    <source>
        <dbReference type="Proteomes" id="UP000246744"/>
    </source>
</evidence>